<name>A0A8S1E0B8_9INSE</name>
<dbReference type="EMBL" id="CADEPI010000436">
    <property type="protein sequence ID" value="CAB3385849.1"/>
    <property type="molecule type" value="Genomic_DNA"/>
</dbReference>
<dbReference type="Proteomes" id="UP000494165">
    <property type="component" value="Unassembled WGS sequence"/>
</dbReference>
<comment type="caution">
    <text evidence="1">The sequence shown here is derived from an EMBL/GenBank/DDBJ whole genome shotgun (WGS) entry which is preliminary data.</text>
</comment>
<organism evidence="1 2">
    <name type="scientific">Cloeon dipterum</name>
    <dbReference type="NCBI Taxonomy" id="197152"/>
    <lineage>
        <taxon>Eukaryota</taxon>
        <taxon>Metazoa</taxon>
        <taxon>Ecdysozoa</taxon>
        <taxon>Arthropoda</taxon>
        <taxon>Hexapoda</taxon>
        <taxon>Insecta</taxon>
        <taxon>Pterygota</taxon>
        <taxon>Palaeoptera</taxon>
        <taxon>Ephemeroptera</taxon>
        <taxon>Pisciforma</taxon>
        <taxon>Baetidae</taxon>
        <taxon>Cloeon</taxon>
    </lineage>
</organism>
<protein>
    <submittedName>
        <fullName evidence="1">Uncharacterized protein</fullName>
    </submittedName>
</protein>
<sequence length="195" mass="22356">MNNQRTSITLLRFIIDEDLGPLDEGTVLLPSSANANHTTGKMPDLVCINSDEALERYHTLCTPLNPIFYPAAGIWHKQFIIGCYDSANRRILFALKLESGEDVRVTKYCYPFFLICDEENVLEWKQYKNGDLESERAFRAVTDRHGKEGYFGRIRLGNSNLIGQVREDGICYIPTHHNGVIQASDFEILMFKEYQ</sequence>
<accession>A0A8S1E0B8</accession>
<reference evidence="1 2" key="1">
    <citation type="submission" date="2020-04" db="EMBL/GenBank/DDBJ databases">
        <authorList>
            <person name="Alioto T."/>
            <person name="Alioto T."/>
            <person name="Gomez Garrido J."/>
        </authorList>
    </citation>
    <scope>NUCLEOTIDE SEQUENCE [LARGE SCALE GENOMIC DNA]</scope>
</reference>
<evidence type="ECO:0000313" key="1">
    <source>
        <dbReference type="EMBL" id="CAB3385849.1"/>
    </source>
</evidence>
<gene>
    <name evidence="1" type="ORF">CLODIP_2_CD05426</name>
</gene>
<proteinExistence type="predicted"/>
<dbReference type="AlphaFoldDB" id="A0A8S1E0B8"/>
<keyword evidence="2" id="KW-1185">Reference proteome</keyword>
<evidence type="ECO:0000313" key="2">
    <source>
        <dbReference type="Proteomes" id="UP000494165"/>
    </source>
</evidence>